<evidence type="ECO:0000313" key="1">
    <source>
        <dbReference type="EMBL" id="DAG05798.1"/>
    </source>
</evidence>
<proteinExistence type="predicted"/>
<reference evidence="1" key="1">
    <citation type="journal article" date="2021" name="Proc. Natl. Acad. Sci. U.S.A.">
        <title>A Catalog of Tens of Thousands of Viruses from Human Metagenomes Reveals Hidden Associations with Chronic Diseases.</title>
        <authorList>
            <person name="Tisza M.J."/>
            <person name="Buck C.B."/>
        </authorList>
    </citation>
    <scope>NUCLEOTIDE SEQUENCE</scope>
    <source>
        <strain evidence="1">CtkfK18</strain>
    </source>
</reference>
<sequence length="1007" mass="117240">MKIKKPSWVDDNPHKAGKRLSNIYWGEYPVWKRDEEILKWATLDEELLIYNHTFIYYHRGVELSRETFKTQGSQNIVYHIPTGYILEDSTFTPKKHGVNKVNVVKEAYTLKFICKHPNLATPVELIIKKPENAKMTITSARNEIISHPSFPSGYDVDVPNFTEFPDDLTVDNDYTYNVPLKVSTSANPTPIKKVTIKYYLVDSNGDQTIYKTETHRYLSGSYDYIITIPVGYEQTRRVDNDENNTSIYMKVKVYNINIRLATYKNGNINTVWHTYKLERTYNQTVTQADLAPFPDNLKVGTAPNLFKVTLRYPDGFTFATRTITEDLNIDLEVKASLRMVEIVNEVDVPRIDEVGIGVYTYGLPTGFIKPNSIKNIKIKFVANSIGLENGEKAFAAVFPYNPVKQTITGNGFELVTGKTIGLSVVKDPTFIQKLKTDFSGDLNGTPNDILNSACFDIYVRDRKVKFFDTELTKPMINISDNFHKDDMNANGTLKEKWNYKVFNREFEWTVLETSDISEYTKSHKCWIIISNIVLHPRVIESYNKLDLFDKCIAANLPYMMNYAVSPEIYKNMMRSVHGTLPTIQVYEAAIDVICPLTIKDYRYYLCDNAKYFITDTVFKLKNPEEFMGGATPEGYNRNILANHISYYNNNTIPDSHLSSYYSHNKDKIYSSMGKDNPINYYKNMYSGHLIAHIAFNWYKHFDTDNDVLDPALTEVMKKEETGIVIFNYWDVINHAIGKSLLRNHAIDSKLQPFLTKYDKDLSIFVNLQLLPVCIDITNDKFPKLDVRMKEKDFGVNVFTNKKPLISFSPVNTKRILNGVPRYTYKHKYDKDLNYEDVNGRVRHESFYGDNLLQLLGPRKKLYAYRPIIYYSMPNLKSKIGYSLDTFNRFKNNDTNINLRKIYKNMLFTPKTYYQDFDECDIIGEYLTKIIDKDTFAYIERYNYTVPYMIARDKFNFEPSPWSEEKLEGIYNKYLPVFTNKMQEIIEYNNSITIFDNWKEEISYDNPQ</sequence>
<accession>A0A8S5VGI7</accession>
<name>A0A8S5VGI7_9CAUD</name>
<protein>
    <submittedName>
        <fullName evidence="1">Uncharacterized protein</fullName>
    </submittedName>
</protein>
<dbReference type="EMBL" id="BK016265">
    <property type="protein sequence ID" value="DAG05798.1"/>
    <property type="molecule type" value="Genomic_DNA"/>
</dbReference>
<organism evidence="1">
    <name type="scientific">Myoviridae sp. ctkfK18</name>
    <dbReference type="NCBI Taxonomy" id="2825165"/>
    <lineage>
        <taxon>Viruses</taxon>
        <taxon>Duplodnaviria</taxon>
        <taxon>Heunggongvirae</taxon>
        <taxon>Uroviricota</taxon>
        <taxon>Caudoviricetes</taxon>
    </lineage>
</organism>